<dbReference type="EC" id="3.4.-.-" evidence="1"/>
<dbReference type="GO" id="GO:0006508">
    <property type="term" value="P:proteolysis"/>
    <property type="evidence" value="ECO:0007669"/>
    <property type="project" value="UniProtKB-KW"/>
</dbReference>
<protein>
    <recommendedName>
        <fullName evidence="1">Dipeptidase</fullName>
        <ecNumber evidence="1">3.4.-.-</ecNumber>
    </recommendedName>
</protein>
<dbReference type="Gene3D" id="3.60.60.10">
    <property type="entry name" value="Penicillin V Acylase, Chain A"/>
    <property type="match status" value="1"/>
</dbReference>
<gene>
    <name evidence="2" type="ORF">DWW02_27600</name>
</gene>
<evidence type="ECO:0000313" key="2">
    <source>
        <dbReference type="EMBL" id="RGV70087.1"/>
    </source>
</evidence>
<dbReference type="PANTHER" id="PTHR12994">
    <property type="entry name" value="SECERNIN"/>
    <property type="match status" value="1"/>
</dbReference>
<dbReference type="GO" id="GO:0016805">
    <property type="term" value="F:dipeptidase activity"/>
    <property type="evidence" value="ECO:0007669"/>
    <property type="project" value="UniProtKB-KW"/>
</dbReference>
<evidence type="ECO:0000256" key="1">
    <source>
        <dbReference type="RuleBase" id="RU364089"/>
    </source>
</evidence>
<dbReference type="GO" id="GO:0070004">
    <property type="term" value="F:cysteine-type exopeptidase activity"/>
    <property type="evidence" value="ECO:0007669"/>
    <property type="project" value="InterPro"/>
</dbReference>
<comment type="caution">
    <text evidence="2">The sequence shown here is derived from an EMBL/GenBank/DDBJ whole genome shotgun (WGS) entry which is preliminary data.</text>
</comment>
<keyword evidence="1" id="KW-0224">Dipeptidase</keyword>
<dbReference type="PANTHER" id="PTHR12994:SF17">
    <property type="entry name" value="LD30995P"/>
    <property type="match status" value="1"/>
</dbReference>
<proteinExistence type="inferred from homology"/>
<dbReference type="Proteomes" id="UP000284543">
    <property type="component" value="Unassembled WGS sequence"/>
</dbReference>
<name>A0A412YUV6_9FIRM</name>
<reference evidence="2 3" key="1">
    <citation type="submission" date="2018-08" db="EMBL/GenBank/DDBJ databases">
        <title>A genome reference for cultivated species of the human gut microbiota.</title>
        <authorList>
            <person name="Zou Y."/>
            <person name="Xue W."/>
            <person name="Luo G."/>
        </authorList>
    </citation>
    <scope>NUCLEOTIDE SEQUENCE [LARGE SCALE GENOMIC DNA]</scope>
    <source>
        <strain evidence="2 3">AF14-18</strain>
    </source>
</reference>
<dbReference type="Pfam" id="PF03577">
    <property type="entry name" value="Peptidase_C69"/>
    <property type="match status" value="1"/>
</dbReference>
<comment type="catalytic activity">
    <reaction evidence="1">
        <text>an L-aminoacyl-L-amino acid + H2O = 2 an L-alpha-amino acid</text>
        <dbReference type="Rhea" id="RHEA:48940"/>
        <dbReference type="ChEBI" id="CHEBI:15377"/>
        <dbReference type="ChEBI" id="CHEBI:59869"/>
        <dbReference type="ChEBI" id="CHEBI:77460"/>
    </reaction>
</comment>
<dbReference type="AlphaFoldDB" id="A0A412YUV6"/>
<accession>A0A412YUV6</accession>
<organism evidence="2 3">
    <name type="scientific">Enterocloster bolteae</name>
    <dbReference type="NCBI Taxonomy" id="208479"/>
    <lineage>
        <taxon>Bacteria</taxon>
        <taxon>Bacillati</taxon>
        <taxon>Bacillota</taxon>
        <taxon>Clostridia</taxon>
        <taxon>Lachnospirales</taxon>
        <taxon>Lachnospiraceae</taxon>
        <taxon>Enterocloster</taxon>
    </lineage>
</organism>
<keyword evidence="1" id="KW-0645">Protease</keyword>
<evidence type="ECO:0000313" key="3">
    <source>
        <dbReference type="Proteomes" id="UP000284543"/>
    </source>
</evidence>
<dbReference type="RefSeq" id="WP_118019627.1">
    <property type="nucleotide sequence ID" value="NZ_CAUHGS010000025.1"/>
</dbReference>
<sequence>MNELLSCDTMVALGNSTKSGNVIFAKNSDRPLGESQPLCLFEAKDYPDQELLSCTYISIPQVSRTYKVLGSKPYWIWGFEHGMNEWGVAIGNEAVWSREEEERENGLLGMDLVRLGLERSKTAYEALHVITDLLKTYGQGGNASVTMDFRYHNSFLIADTCEAWILDTVNRRWVARRVKNAEGISNCYSTGEHWDEDSGDIQEHAYEMGYADRGQTFDFARAYGAVNLKLRAAYPRYKRLNQLLDRKKGILTPDYIGSILKDHFEGEIIEPRWSPADGILASVCMHNMDESSSKTAAGSVVELSKDKTPVWWSCMSNPCISVFLPFTMETAIPQKVSQGSARYSDDSLWWKLERLSYELEEDYPRNTALWNPVKERLQEYICSLAEKGLDDSLLCEMASRLEEAADEMYLVLRDANASSSQPQRKAALKAARTMAGII</sequence>
<dbReference type="InterPro" id="IPR005322">
    <property type="entry name" value="Peptidase_C69"/>
</dbReference>
<comment type="similarity">
    <text evidence="1">Belongs to the peptidase C69 family.</text>
</comment>
<dbReference type="EMBL" id="QRZM01000021">
    <property type="protein sequence ID" value="RGV70087.1"/>
    <property type="molecule type" value="Genomic_DNA"/>
</dbReference>
<keyword evidence="1" id="KW-0378">Hydrolase</keyword>